<organism evidence="8 9">
    <name type="scientific">Filimonas zeae</name>
    <dbReference type="NCBI Taxonomy" id="1737353"/>
    <lineage>
        <taxon>Bacteria</taxon>
        <taxon>Pseudomonadati</taxon>
        <taxon>Bacteroidota</taxon>
        <taxon>Chitinophagia</taxon>
        <taxon>Chitinophagales</taxon>
        <taxon>Chitinophagaceae</taxon>
        <taxon>Filimonas</taxon>
    </lineage>
</organism>
<dbReference type="InterPro" id="IPR029063">
    <property type="entry name" value="SAM-dependent_MTases_sf"/>
</dbReference>
<evidence type="ECO:0000313" key="8">
    <source>
        <dbReference type="EMBL" id="GGH83052.1"/>
    </source>
</evidence>
<evidence type="ECO:0000256" key="5">
    <source>
        <dbReference type="ARBA" id="ARBA00022884"/>
    </source>
</evidence>
<sequence>MQTLAENLPIAFVNSLEHCAGFDRTAFEAVHKAGEKVTSVRLNTAKTQVPANIGGQELSPVPWCPGAYYLAQRPSFTFDPLFHAGTYYVQEASSMFLWSVLSQVAGEPGGERVLDLCAAPGGKSTLLASYFHNGLVVANEVIRTRSNVLVENSTKWGTGNMVVTNNDPSHFQALPGYFDVMVVDAPCSGSGLFRKDPEAISEWSEDNVTLCSQRQQRILADVYPALKEGGLLIYSTCSYSSEEDEEILDWLMKEFALESCPVTLQPDWGIVPVSSPEKKAAGYRFYPDKVKGEGFFIAAFRKKEHSSGTVFVKKNTLLSPATKQEAVMVAGWLQQSEGLFLFKQKETIIAVQEKWRDDIAALQQTLHIRKAGVAIGEIKGKDLVPDHALALSLLVKKDLQVWEFSKENALQYLRRKDVDMGEAPKGWTLARYEGVNLGWMKVLPGRMNNYYPVEWRILKD</sequence>
<accession>A0A917J740</accession>
<evidence type="ECO:0000256" key="6">
    <source>
        <dbReference type="PROSITE-ProRule" id="PRU01023"/>
    </source>
</evidence>
<evidence type="ECO:0000256" key="4">
    <source>
        <dbReference type="ARBA" id="ARBA00022691"/>
    </source>
</evidence>
<dbReference type="InterPro" id="IPR027391">
    <property type="entry name" value="Nol1_Nop2_Fmu_2"/>
</dbReference>
<dbReference type="SUPFAM" id="SSF53335">
    <property type="entry name" value="S-adenosyl-L-methionine-dependent methyltransferases"/>
    <property type="match status" value="1"/>
</dbReference>
<dbReference type="GO" id="GO:0001510">
    <property type="term" value="P:RNA methylation"/>
    <property type="evidence" value="ECO:0007669"/>
    <property type="project" value="InterPro"/>
</dbReference>
<dbReference type="GO" id="GO:0008173">
    <property type="term" value="F:RNA methyltransferase activity"/>
    <property type="evidence" value="ECO:0007669"/>
    <property type="project" value="InterPro"/>
</dbReference>
<dbReference type="EMBL" id="BMIB01000008">
    <property type="protein sequence ID" value="GGH83052.1"/>
    <property type="molecule type" value="Genomic_DNA"/>
</dbReference>
<feature type="binding site" evidence="6">
    <location>
        <position position="167"/>
    </location>
    <ligand>
        <name>S-adenosyl-L-methionine</name>
        <dbReference type="ChEBI" id="CHEBI:59789"/>
    </ligand>
</feature>
<dbReference type="GO" id="GO:0003723">
    <property type="term" value="F:RNA binding"/>
    <property type="evidence" value="ECO:0007669"/>
    <property type="project" value="UniProtKB-UniRule"/>
</dbReference>
<evidence type="ECO:0000256" key="2">
    <source>
        <dbReference type="ARBA" id="ARBA00022603"/>
    </source>
</evidence>
<feature type="binding site" evidence="6">
    <location>
        <position position="140"/>
    </location>
    <ligand>
        <name>S-adenosyl-L-methionine</name>
        <dbReference type="ChEBI" id="CHEBI:59789"/>
    </ligand>
</feature>
<dbReference type="CDD" id="cd02440">
    <property type="entry name" value="AdoMet_MTases"/>
    <property type="match status" value="1"/>
</dbReference>
<keyword evidence="5 6" id="KW-0694">RNA-binding</keyword>
<feature type="domain" description="SAM-dependent MTase RsmB/NOP-type" evidence="7">
    <location>
        <begin position="23"/>
        <end position="303"/>
    </location>
</feature>
<feature type="binding site" evidence="6">
    <location>
        <position position="184"/>
    </location>
    <ligand>
        <name>S-adenosyl-L-methionine</name>
        <dbReference type="ChEBI" id="CHEBI:59789"/>
    </ligand>
</feature>
<dbReference type="Pfam" id="PF01189">
    <property type="entry name" value="Methyltr_RsmB-F"/>
    <property type="match status" value="1"/>
</dbReference>
<protein>
    <submittedName>
        <fullName evidence="8">rRNA cytosine-C5-methyltransferase</fullName>
    </submittedName>
</protein>
<dbReference type="InterPro" id="IPR031341">
    <property type="entry name" value="Methyltr_RsmF_N"/>
</dbReference>
<evidence type="ECO:0000256" key="3">
    <source>
        <dbReference type="ARBA" id="ARBA00022679"/>
    </source>
</evidence>
<dbReference type="InterPro" id="IPR049560">
    <property type="entry name" value="MeTrfase_RsmB-F_NOP2_cat"/>
</dbReference>
<dbReference type="Gene3D" id="3.30.70.1170">
    <property type="entry name" value="Sun protein, domain 3"/>
    <property type="match status" value="1"/>
</dbReference>
<dbReference type="InterPro" id="IPR023267">
    <property type="entry name" value="RCMT"/>
</dbReference>
<evidence type="ECO:0000313" key="9">
    <source>
        <dbReference type="Proteomes" id="UP000627292"/>
    </source>
</evidence>
<keyword evidence="3 6" id="KW-0808">Transferase</keyword>
<evidence type="ECO:0000256" key="1">
    <source>
        <dbReference type="ARBA" id="ARBA00022490"/>
    </source>
</evidence>
<reference evidence="8" key="2">
    <citation type="submission" date="2020-09" db="EMBL/GenBank/DDBJ databases">
        <authorList>
            <person name="Sun Q."/>
            <person name="Zhou Y."/>
        </authorList>
    </citation>
    <scope>NUCLEOTIDE SEQUENCE</scope>
    <source>
        <strain evidence="8">CGMCC 1.15290</strain>
    </source>
</reference>
<dbReference type="AlphaFoldDB" id="A0A917J740"/>
<dbReference type="Pfam" id="PF13636">
    <property type="entry name" value="Methyltranf_PUA"/>
    <property type="match status" value="1"/>
</dbReference>
<dbReference type="Gene3D" id="2.30.130.60">
    <property type="match status" value="1"/>
</dbReference>
<feature type="binding site" evidence="6">
    <location>
        <begin position="117"/>
        <end position="123"/>
    </location>
    <ligand>
        <name>S-adenosyl-L-methionine</name>
        <dbReference type="ChEBI" id="CHEBI:59789"/>
    </ligand>
</feature>
<reference evidence="8" key="1">
    <citation type="journal article" date="2014" name="Int. J. Syst. Evol. Microbiol.">
        <title>Complete genome sequence of Corynebacterium casei LMG S-19264T (=DSM 44701T), isolated from a smear-ripened cheese.</title>
        <authorList>
            <consortium name="US DOE Joint Genome Institute (JGI-PGF)"/>
            <person name="Walter F."/>
            <person name="Albersmeier A."/>
            <person name="Kalinowski J."/>
            <person name="Ruckert C."/>
        </authorList>
    </citation>
    <scope>NUCLEOTIDE SEQUENCE</scope>
    <source>
        <strain evidence="8">CGMCC 1.15290</strain>
    </source>
</reference>
<dbReference type="Gene3D" id="3.40.50.150">
    <property type="entry name" value="Vaccinia Virus protein VP39"/>
    <property type="match status" value="1"/>
</dbReference>
<keyword evidence="9" id="KW-1185">Reference proteome</keyword>
<dbReference type="Proteomes" id="UP000627292">
    <property type="component" value="Unassembled WGS sequence"/>
</dbReference>
<dbReference type="PANTHER" id="PTHR22807:SF30">
    <property type="entry name" value="28S RRNA (CYTOSINE(4447)-C(5))-METHYLTRANSFERASE-RELATED"/>
    <property type="match status" value="1"/>
</dbReference>
<comment type="similarity">
    <text evidence="6">Belongs to the class I-like SAM-binding methyltransferase superfamily. RsmB/NOP family.</text>
</comment>
<comment type="caution">
    <text evidence="8">The sequence shown here is derived from an EMBL/GenBank/DDBJ whole genome shotgun (WGS) entry which is preliminary data.</text>
</comment>
<dbReference type="InterPro" id="IPR001678">
    <property type="entry name" value="MeTrfase_RsmB-F_NOP2_dom"/>
</dbReference>
<keyword evidence="1" id="KW-0963">Cytoplasm</keyword>
<proteinExistence type="inferred from homology"/>
<feature type="active site" description="Nucleophile" evidence="6">
    <location>
        <position position="237"/>
    </location>
</feature>
<dbReference type="Pfam" id="PF17125">
    <property type="entry name" value="Methyltr_RsmF_N"/>
    <property type="match status" value="1"/>
</dbReference>
<keyword evidence="4 6" id="KW-0949">S-adenosyl-L-methionine</keyword>
<gene>
    <name evidence="8" type="ORF">GCM10011379_57870</name>
</gene>
<name>A0A917J740_9BACT</name>
<dbReference type="PRINTS" id="PR02008">
    <property type="entry name" value="RCMTFAMILY"/>
</dbReference>
<evidence type="ECO:0000259" key="7">
    <source>
        <dbReference type="PROSITE" id="PS51686"/>
    </source>
</evidence>
<dbReference type="PANTHER" id="PTHR22807">
    <property type="entry name" value="NOP2 YEAST -RELATED NOL1/NOP2/FMU SUN DOMAIN-CONTAINING"/>
    <property type="match status" value="1"/>
</dbReference>
<dbReference type="PROSITE" id="PS51686">
    <property type="entry name" value="SAM_MT_RSMB_NOP"/>
    <property type="match status" value="1"/>
</dbReference>
<keyword evidence="2 6" id="KW-0489">Methyltransferase</keyword>